<proteinExistence type="predicted"/>
<dbReference type="RefSeq" id="WP_203536481.1">
    <property type="nucleotide sequence ID" value="NZ_JAESND010000001.1"/>
</dbReference>
<name>A0ABS2BGR4_9NEIS</name>
<evidence type="ECO:0000313" key="3">
    <source>
        <dbReference type="Proteomes" id="UP000809431"/>
    </source>
</evidence>
<comment type="caution">
    <text evidence="2">The sequence shown here is derived from an EMBL/GenBank/DDBJ whole genome shotgun (WGS) entry which is preliminary data.</text>
</comment>
<evidence type="ECO:0008006" key="4">
    <source>
        <dbReference type="Google" id="ProtNLM"/>
    </source>
</evidence>
<feature type="transmembrane region" description="Helical" evidence="1">
    <location>
        <begin position="148"/>
        <end position="172"/>
    </location>
</feature>
<dbReference type="EMBL" id="JAESND010000001">
    <property type="protein sequence ID" value="MBM3114817.1"/>
    <property type="molecule type" value="Genomic_DNA"/>
</dbReference>
<keyword evidence="1" id="KW-1133">Transmembrane helix</keyword>
<feature type="transmembrane region" description="Helical" evidence="1">
    <location>
        <begin position="55"/>
        <end position="77"/>
    </location>
</feature>
<evidence type="ECO:0000313" key="2">
    <source>
        <dbReference type="EMBL" id="MBM3114817.1"/>
    </source>
</evidence>
<sequence length="179" mass="19270">MQALLRDAIGLVRLRVEPLAHYRYPVWQPLAWLALLSTAAALGAHDFDAPLLAKVAFFVTLDLLSTIVSTLWLMGWLRLLDRKPLESSLFPLVVLAATPQLLQPLAALLDGDAELIATVVLTLYGLVVLVRAVAVATAHRTGQIVAGLLAYLPLALLQYGLAVQMATIFGWIPAEAAAT</sequence>
<keyword evidence="1" id="KW-0472">Membrane</keyword>
<protein>
    <recommendedName>
        <fullName evidence="4">Yip1 domain-containing protein</fullName>
    </recommendedName>
</protein>
<feature type="transmembrane region" description="Helical" evidence="1">
    <location>
        <begin position="115"/>
        <end position="136"/>
    </location>
</feature>
<evidence type="ECO:0000256" key="1">
    <source>
        <dbReference type="SAM" id="Phobius"/>
    </source>
</evidence>
<feature type="transmembrane region" description="Helical" evidence="1">
    <location>
        <begin position="21"/>
        <end position="43"/>
    </location>
</feature>
<accession>A0ABS2BGR4</accession>
<feature type="transmembrane region" description="Helical" evidence="1">
    <location>
        <begin position="89"/>
        <end position="109"/>
    </location>
</feature>
<keyword evidence="1" id="KW-0812">Transmembrane</keyword>
<keyword evidence="3" id="KW-1185">Reference proteome</keyword>
<dbReference type="Proteomes" id="UP000809431">
    <property type="component" value="Unassembled WGS sequence"/>
</dbReference>
<gene>
    <name evidence="2" type="ORF">JMJ54_03150</name>
</gene>
<reference evidence="2 3" key="1">
    <citation type="submission" date="2021-01" db="EMBL/GenBank/DDBJ databases">
        <title>Draft Genome Sequence and Polyhydroxyalkanoate Biosynthetic Potential of Jeongeupia naejangsanensis Type Strain DSM 24253.</title>
        <authorList>
            <person name="Turrini P."/>
            <person name="Artuso I."/>
            <person name="Lugli G.A."/>
            <person name="Frangipani E."/>
            <person name="Ventura M."/>
            <person name="Visca P."/>
        </authorList>
    </citation>
    <scope>NUCLEOTIDE SEQUENCE [LARGE SCALE GENOMIC DNA]</scope>
    <source>
        <strain evidence="2 3">DSM 24253</strain>
    </source>
</reference>
<organism evidence="2 3">
    <name type="scientific">Jeongeupia naejangsanensis</name>
    <dbReference type="NCBI Taxonomy" id="613195"/>
    <lineage>
        <taxon>Bacteria</taxon>
        <taxon>Pseudomonadati</taxon>
        <taxon>Pseudomonadota</taxon>
        <taxon>Betaproteobacteria</taxon>
        <taxon>Neisseriales</taxon>
        <taxon>Chitinibacteraceae</taxon>
        <taxon>Jeongeupia</taxon>
    </lineage>
</organism>